<dbReference type="EMBL" id="JN882284">
    <property type="protein sequence ID" value="AFC21395.1"/>
    <property type="molecule type" value="Genomic_DNA"/>
</dbReference>
<protein>
    <submittedName>
        <fullName evidence="2">Uncharacterized protein</fullName>
    </submittedName>
</protein>
<name>K4F9B1_9CAUD</name>
<dbReference type="RefSeq" id="YP_006987050.1">
    <property type="nucleotide sequence ID" value="NC_019400.1"/>
</dbReference>
<evidence type="ECO:0000313" key="2">
    <source>
        <dbReference type="EMBL" id="AFC21395.1"/>
    </source>
</evidence>
<dbReference type="OrthoDB" id="35658at10239"/>
<dbReference type="Proteomes" id="UP000000458">
    <property type="component" value="Segment"/>
</dbReference>
<feature type="region of interest" description="Disordered" evidence="1">
    <location>
        <begin position="66"/>
        <end position="88"/>
    </location>
</feature>
<reference evidence="2 3" key="1">
    <citation type="journal article" date="2012" name="J. Virol.">
        <title>Genome Sequence of Cronobacter sakazakii Myovirus vB_CsaM_GAP31.</title>
        <authorList>
            <person name="Abbasifar R."/>
            <person name="Kropinski A.M."/>
            <person name="Sabour P.M."/>
            <person name="Ackermann H.W."/>
            <person name="Alanis Villa A."/>
            <person name="Abbasifar A."/>
            <person name="Griffiths M.W."/>
        </authorList>
    </citation>
    <scope>NUCLEOTIDE SEQUENCE [LARGE SCALE GENOMIC DNA]</scope>
</reference>
<evidence type="ECO:0000313" key="3">
    <source>
        <dbReference type="Proteomes" id="UP000000458"/>
    </source>
</evidence>
<keyword evidence="3" id="KW-1185">Reference proteome</keyword>
<organism evidence="2 3">
    <name type="scientific">Cronobacter phage vB_CsaM_GAP31</name>
    <dbReference type="NCBI Taxonomy" id="1141135"/>
    <lineage>
        <taxon>Viruses</taxon>
        <taxon>Duplodnaviria</taxon>
        <taxon>Heunggongvirae</taxon>
        <taxon>Uroviricota</taxon>
        <taxon>Caudoviricetes</taxon>
        <taxon>Vequintavirinae</taxon>
        <taxon>Seunavirus</taxon>
        <taxon>Seunavirus GAP31</taxon>
    </lineage>
</organism>
<sequence length="88" mass="10322">MSKVVLRAMEYAKKNSSLTWFDYLWCRALKSFKGESYMSLEHADMAYLLRLNEFLDVEEFVNDVHEREEESKAKAAQAASKPRRGRRG</sequence>
<accession>K4F9B1</accession>
<dbReference type="GeneID" id="13993534"/>
<dbReference type="KEGG" id="vg:13993534"/>
<gene>
    <name evidence="2" type="ORF">GAP31_214</name>
</gene>
<proteinExistence type="predicted"/>
<evidence type="ECO:0000256" key="1">
    <source>
        <dbReference type="SAM" id="MobiDB-lite"/>
    </source>
</evidence>